<dbReference type="OrthoDB" id="78995at2759"/>
<organism evidence="2 3">
    <name type="scientific">Aphanomyces stellatus</name>
    <dbReference type="NCBI Taxonomy" id="120398"/>
    <lineage>
        <taxon>Eukaryota</taxon>
        <taxon>Sar</taxon>
        <taxon>Stramenopiles</taxon>
        <taxon>Oomycota</taxon>
        <taxon>Saprolegniomycetes</taxon>
        <taxon>Saprolegniales</taxon>
        <taxon>Verrucalvaceae</taxon>
        <taxon>Aphanomyces</taxon>
    </lineage>
</organism>
<keyword evidence="3" id="KW-1185">Reference proteome</keyword>
<protein>
    <submittedName>
        <fullName evidence="2">Aste57867_16243 protein</fullName>
    </submittedName>
</protein>
<evidence type="ECO:0000313" key="1">
    <source>
        <dbReference type="EMBL" id="KAF0692690.1"/>
    </source>
</evidence>
<evidence type="ECO:0000313" key="2">
    <source>
        <dbReference type="EMBL" id="VFT93021.1"/>
    </source>
</evidence>
<dbReference type="EMBL" id="VJMH01005856">
    <property type="protein sequence ID" value="KAF0692690.1"/>
    <property type="molecule type" value="Genomic_DNA"/>
</dbReference>
<gene>
    <name evidence="2" type="primary">Aste57867_16243</name>
    <name evidence="1" type="ORF">As57867_016186</name>
    <name evidence="2" type="ORF">ASTE57867_16243</name>
</gene>
<reference evidence="2 3" key="1">
    <citation type="submission" date="2019-03" db="EMBL/GenBank/DDBJ databases">
        <authorList>
            <person name="Gaulin E."/>
            <person name="Dumas B."/>
        </authorList>
    </citation>
    <scope>NUCLEOTIDE SEQUENCE [LARGE SCALE GENOMIC DNA]</scope>
    <source>
        <strain evidence="2">CBS 568.67</strain>
    </source>
</reference>
<evidence type="ECO:0000313" key="3">
    <source>
        <dbReference type="Proteomes" id="UP000332933"/>
    </source>
</evidence>
<dbReference type="Proteomes" id="UP000332933">
    <property type="component" value="Unassembled WGS sequence"/>
</dbReference>
<proteinExistence type="predicted"/>
<dbReference type="EMBL" id="CAADRA010005877">
    <property type="protein sequence ID" value="VFT93021.1"/>
    <property type="molecule type" value="Genomic_DNA"/>
</dbReference>
<reference evidence="1" key="2">
    <citation type="submission" date="2019-06" db="EMBL/GenBank/DDBJ databases">
        <title>Genomics analysis of Aphanomyces spp. identifies a new class of oomycete effector associated with host adaptation.</title>
        <authorList>
            <person name="Gaulin E."/>
        </authorList>
    </citation>
    <scope>NUCLEOTIDE SEQUENCE</scope>
    <source>
        <strain evidence="1">CBS 578.67</strain>
    </source>
</reference>
<sequence length="139" mass="15395">MSSSIFPSLIRDGNCGVLYFDLAQWNAFRPSYQRNNKNGGMKNLRCFPDCCNGVHAKTSFCGSPVTIHFQRLGLHRASSHVHVVAQFAPITDSGMPRWATFATLPSPSDPDWYVGNCVSVDGLEIVMSLNTIAKVWHYG</sequence>
<dbReference type="AlphaFoldDB" id="A0A485L6D0"/>
<accession>A0A485L6D0</accession>
<name>A0A485L6D0_9STRA</name>